<dbReference type="GO" id="GO:0055085">
    <property type="term" value="P:transmembrane transport"/>
    <property type="evidence" value="ECO:0007669"/>
    <property type="project" value="TreeGrafter"/>
</dbReference>
<keyword evidence="5 8" id="KW-0812">Transmembrane</keyword>
<evidence type="ECO:0000256" key="5">
    <source>
        <dbReference type="ARBA" id="ARBA00022692"/>
    </source>
</evidence>
<dbReference type="Proteomes" id="UP000180254">
    <property type="component" value="Unassembled WGS sequence"/>
</dbReference>
<comment type="subcellular location">
    <subcellularLocation>
        <location evidence="1">Cell membrane</location>
        <topology evidence="1">Multi-pass membrane protein</topology>
    </subcellularLocation>
</comment>
<evidence type="ECO:0000313" key="10">
    <source>
        <dbReference type="Proteomes" id="UP000180254"/>
    </source>
</evidence>
<comment type="similarity">
    <text evidence="2">Belongs to the autoinducer-2 exporter (AI-2E) (TC 2.A.86) family.</text>
</comment>
<keyword evidence="4" id="KW-1003">Cell membrane</keyword>
<evidence type="ECO:0000256" key="2">
    <source>
        <dbReference type="ARBA" id="ARBA00009773"/>
    </source>
</evidence>
<name>A0A1S1V775_9FIRM</name>
<evidence type="ECO:0000256" key="7">
    <source>
        <dbReference type="ARBA" id="ARBA00023136"/>
    </source>
</evidence>
<accession>A0A1S1V775</accession>
<protein>
    <submittedName>
        <fullName evidence="9">Pheromone autoinducer 2 transporter</fullName>
    </submittedName>
</protein>
<reference evidence="9 10" key="1">
    <citation type="submission" date="2016-09" db="EMBL/GenBank/DDBJ databases">
        <title>Genome sequence of Eubacterium angustum.</title>
        <authorList>
            <person name="Poehlein A."/>
            <person name="Daniel R."/>
        </authorList>
    </citation>
    <scope>NUCLEOTIDE SEQUENCE [LARGE SCALE GENOMIC DNA]</scope>
    <source>
        <strain evidence="9 10">DSM 1989</strain>
    </source>
</reference>
<dbReference type="InterPro" id="IPR002549">
    <property type="entry name" value="AI-2E-like"/>
</dbReference>
<feature type="transmembrane region" description="Helical" evidence="8">
    <location>
        <begin position="156"/>
        <end position="181"/>
    </location>
</feature>
<dbReference type="EMBL" id="MKIE01000003">
    <property type="protein sequence ID" value="OHW62458.1"/>
    <property type="molecule type" value="Genomic_DNA"/>
</dbReference>
<keyword evidence="3" id="KW-0813">Transport</keyword>
<sequence length="365" mass="40838">MIRRKLNYFSLTVVLLLFLILVKDLHQSDFFATVSKILMPFVYGFIIAYILNPIIHYLEMRLNFKKSISILIVYSALLLGLYLFFTKASPKLLMSINNLLLDLPKSLRLLVSGLRENLLGNMDNPLLDKLLLSMLFQLDVFLEKGLSFTSLNIEKLLSLAFGITGLITNLVIGLVISIYMIKDKYRFASLGKKLLYAFLEGDEATSIVNFLTDLNNVFSRFIVGKIIDSAIMAVLFFVPIKLMGADFVLLMSTIFGVTNIVPYFGPLVGIIAVSVISIVYMPDLAIQISILAILLQQFDGLYLGPKILGGKVGLSTFWTMTTILISGGLFGIMGMLLAVPAASVIRKLLNKTIEYRLEHKKIKIR</sequence>
<proteinExistence type="inferred from homology"/>
<organism evidence="9 10">
    <name type="scientific">Andreesenia angusta</name>
    <dbReference type="NCBI Taxonomy" id="39480"/>
    <lineage>
        <taxon>Bacteria</taxon>
        <taxon>Bacillati</taxon>
        <taxon>Bacillota</taxon>
        <taxon>Tissierellia</taxon>
        <taxon>Tissierellales</taxon>
        <taxon>Gottschalkiaceae</taxon>
        <taxon>Andreesenia</taxon>
    </lineage>
</organism>
<evidence type="ECO:0000313" key="9">
    <source>
        <dbReference type="EMBL" id="OHW62458.1"/>
    </source>
</evidence>
<comment type="caution">
    <text evidence="9">The sequence shown here is derived from an EMBL/GenBank/DDBJ whole genome shotgun (WGS) entry which is preliminary data.</text>
</comment>
<evidence type="ECO:0000256" key="6">
    <source>
        <dbReference type="ARBA" id="ARBA00022989"/>
    </source>
</evidence>
<keyword evidence="7 8" id="KW-0472">Membrane</keyword>
<feature type="transmembrane region" description="Helical" evidence="8">
    <location>
        <begin position="67"/>
        <end position="85"/>
    </location>
</feature>
<feature type="transmembrane region" description="Helical" evidence="8">
    <location>
        <begin position="37"/>
        <end position="55"/>
    </location>
</feature>
<dbReference type="PANTHER" id="PTHR21716">
    <property type="entry name" value="TRANSMEMBRANE PROTEIN"/>
    <property type="match status" value="1"/>
</dbReference>
<keyword evidence="10" id="KW-1185">Reference proteome</keyword>
<dbReference type="RefSeq" id="WP_071062352.1">
    <property type="nucleotide sequence ID" value="NZ_MKIE01000003.1"/>
</dbReference>
<evidence type="ECO:0000256" key="8">
    <source>
        <dbReference type="SAM" id="Phobius"/>
    </source>
</evidence>
<feature type="transmembrane region" description="Helical" evidence="8">
    <location>
        <begin position="260"/>
        <end position="281"/>
    </location>
</feature>
<dbReference type="PANTHER" id="PTHR21716:SF53">
    <property type="entry name" value="PERMEASE PERM-RELATED"/>
    <property type="match status" value="1"/>
</dbReference>
<gene>
    <name evidence="9" type="ORF">EUAN_10200</name>
</gene>
<evidence type="ECO:0000256" key="3">
    <source>
        <dbReference type="ARBA" id="ARBA00022448"/>
    </source>
</evidence>
<dbReference type="OrthoDB" id="9793390at2"/>
<keyword evidence="6 8" id="KW-1133">Transmembrane helix</keyword>
<dbReference type="AlphaFoldDB" id="A0A1S1V775"/>
<evidence type="ECO:0000256" key="4">
    <source>
        <dbReference type="ARBA" id="ARBA00022475"/>
    </source>
</evidence>
<feature type="transmembrane region" description="Helical" evidence="8">
    <location>
        <begin position="317"/>
        <end position="339"/>
    </location>
</feature>
<dbReference type="GO" id="GO:0005886">
    <property type="term" value="C:plasma membrane"/>
    <property type="evidence" value="ECO:0007669"/>
    <property type="project" value="UniProtKB-SubCell"/>
</dbReference>
<dbReference type="Pfam" id="PF01594">
    <property type="entry name" value="AI-2E_transport"/>
    <property type="match status" value="1"/>
</dbReference>
<evidence type="ECO:0000256" key="1">
    <source>
        <dbReference type="ARBA" id="ARBA00004651"/>
    </source>
</evidence>
<dbReference type="STRING" id="39480.EUAN_10200"/>